<reference evidence="2 3" key="1">
    <citation type="submission" date="2018-02" db="EMBL/GenBank/DDBJ databases">
        <title>Genome sequencing of Solimonas sp. HR-BB.</title>
        <authorList>
            <person name="Lee Y."/>
            <person name="Jeon C.O."/>
        </authorList>
    </citation>
    <scope>NUCLEOTIDE SEQUENCE [LARGE SCALE GENOMIC DNA]</scope>
    <source>
        <strain evidence="2 3">HR-BB</strain>
    </source>
</reference>
<dbReference type="PIRSF" id="PIRSF026426">
    <property type="entry name" value="DUF1499"/>
    <property type="match status" value="1"/>
</dbReference>
<evidence type="ECO:0000313" key="2">
    <source>
        <dbReference type="EMBL" id="PPE73879.1"/>
    </source>
</evidence>
<name>A0A2S5TFZ6_9GAMM</name>
<evidence type="ECO:0000313" key="3">
    <source>
        <dbReference type="Proteomes" id="UP000238220"/>
    </source>
</evidence>
<dbReference type="Proteomes" id="UP000238220">
    <property type="component" value="Unassembled WGS sequence"/>
</dbReference>
<feature type="chain" id="PRO_5015403966" evidence="1">
    <location>
        <begin position="30"/>
        <end position="147"/>
    </location>
</feature>
<feature type="signal peptide" evidence="1">
    <location>
        <begin position="1"/>
        <end position="29"/>
    </location>
</feature>
<gene>
    <name evidence="2" type="ORF">C3942_10795</name>
</gene>
<organism evidence="2 3">
    <name type="scientific">Solimonas fluminis</name>
    <dbReference type="NCBI Taxonomy" id="2086571"/>
    <lineage>
        <taxon>Bacteria</taxon>
        <taxon>Pseudomonadati</taxon>
        <taxon>Pseudomonadota</taxon>
        <taxon>Gammaproteobacteria</taxon>
        <taxon>Nevskiales</taxon>
        <taxon>Nevskiaceae</taxon>
        <taxon>Solimonas</taxon>
    </lineage>
</organism>
<keyword evidence="1" id="KW-0732">Signal</keyword>
<dbReference type="AlphaFoldDB" id="A0A2S5TFZ6"/>
<dbReference type="PANTHER" id="PTHR34801">
    <property type="entry name" value="EXPRESSED PROTEIN"/>
    <property type="match status" value="1"/>
</dbReference>
<dbReference type="Pfam" id="PF07386">
    <property type="entry name" value="DUF1499"/>
    <property type="match status" value="1"/>
</dbReference>
<dbReference type="PROSITE" id="PS51257">
    <property type="entry name" value="PROKAR_LIPOPROTEIN"/>
    <property type="match status" value="1"/>
</dbReference>
<dbReference type="OrthoDB" id="9793534at2"/>
<proteinExistence type="predicted"/>
<dbReference type="PANTHER" id="PTHR34801:SF6">
    <property type="entry name" value="SLL1620 PROTEIN"/>
    <property type="match status" value="1"/>
</dbReference>
<protein>
    <submittedName>
        <fullName evidence="2">DUF1499 domain-containing protein</fullName>
    </submittedName>
</protein>
<keyword evidence="3" id="KW-1185">Reference proteome</keyword>
<sequence length="147" mass="16282">MSRTAVAASISLCVLLSACGMGKPQLASADGELAPCNASRCVSSLSRDPDYRIEPIAYEGSRESARLALLRIVTAMPGVKVVLQTEDYIHAEFTSPVMRYVDDLELQFPRRGQIVHVRSSSRIGYYDFDGNRERVEQIRAEFNAVQP</sequence>
<comment type="caution">
    <text evidence="2">The sequence shown here is derived from an EMBL/GenBank/DDBJ whole genome shotgun (WGS) entry which is preliminary data.</text>
</comment>
<dbReference type="InterPro" id="IPR010865">
    <property type="entry name" value="DUF1499"/>
</dbReference>
<accession>A0A2S5TFZ6</accession>
<dbReference type="EMBL" id="PSNW01000005">
    <property type="protein sequence ID" value="PPE73879.1"/>
    <property type="molecule type" value="Genomic_DNA"/>
</dbReference>
<evidence type="ECO:0000256" key="1">
    <source>
        <dbReference type="SAM" id="SignalP"/>
    </source>
</evidence>
<dbReference type="RefSeq" id="WP_104230393.1">
    <property type="nucleotide sequence ID" value="NZ_PSNW01000005.1"/>
</dbReference>